<dbReference type="PANTHER" id="PTHR37418">
    <property type="entry name" value="3-KETO-5-AMINOHEXANOATE CLEAVAGE ENZYME-RELATED"/>
    <property type="match status" value="1"/>
</dbReference>
<dbReference type="InterPro" id="IPR008567">
    <property type="entry name" value="BKACE"/>
</dbReference>
<organism evidence="1 2">
    <name type="scientific">Brevibacterium casei</name>
    <dbReference type="NCBI Taxonomy" id="33889"/>
    <lineage>
        <taxon>Bacteria</taxon>
        <taxon>Bacillati</taxon>
        <taxon>Actinomycetota</taxon>
        <taxon>Actinomycetes</taxon>
        <taxon>Micrococcales</taxon>
        <taxon>Brevibacteriaceae</taxon>
        <taxon>Brevibacterium</taxon>
    </lineage>
</organism>
<dbReference type="AlphaFoldDB" id="A0A7T4A0M9"/>
<dbReference type="InterPro" id="IPR013785">
    <property type="entry name" value="Aldolase_TIM"/>
</dbReference>
<dbReference type="RefSeq" id="WP_198500109.1">
    <property type="nucleotide sequence ID" value="NZ_CP065989.1"/>
</dbReference>
<sequence>MRGDGLLKVCVNGSRTLADHPRLSSDAGDIAAEAAAGIAAGAAAVHVHAKSSGGRESLLGTDVGRVLSAIRAACPGVPVGVTTGAWAAPEASDRIAAITSWRVLPDFASVNWHEDGADEVAGALLAHGIGIEAGIWHERGLTAWAASPHRSSCLRALIEIQPDELLPVDSVAERLIGGVESREPELPILLHGEGTTAWPVLDLAAAWGYATRIGLEDTLVLPDGLPAESNRELVAEAVRRLA</sequence>
<dbReference type="Gene3D" id="3.20.20.70">
    <property type="entry name" value="Aldolase class I"/>
    <property type="match status" value="1"/>
</dbReference>
<dbReference type="Pfam" id="PF05853">
    <property type="entry name" value="BKACE"/>
    <property type="match status" value="2"/>
</dbReference>
<protein>
    <submittedName>
        <fullName evidence="1">3-keto-5-aminohexanoate cleavage protein</fullName>
    </submittedName>
</protein>
<dbReference type="EMBL" id="CP065989">
    <property type="protein sequence ID" value="QQB15085.1"/>
    <property type="molecule type" value="Genomic_DNA"/>
</dbReference>
<proteinExistence type="predicted"/>
<dbReference type="PANTHER" id="PTHR37418:SF1">
    <property type="entry name" value="3-KETO-5-AMINOHEXANOATE CLEAVAGE PROTEIN"/>
    <property type="match status" value="1"/>
</dbReference>
<evidence type="ECO:0000313" key="1">
    <source>
        <dbReference type="EMBL" id="QQB15085.1"/>
    </source>
</evidence>
<reference evidence="1 2" key="1">
    <citation type="submission" date="2020-12" db="EMBL/GenBank/DDBJ databases">
        <title>FDA dAtabase for Regulatory Grade micrObial Sequences (FDA-ARGOS): Supporting development and validation of Infectious Disease Dx tests.</title>
        <authorList>
            <person name="Sproer C."/>
            <person name="Gronow S."/>
            <person name="Severitt S."/>
            <person name="Schroder I."/>
            <person name="Tallon L."/>
            <person name="Sadzewicz L."/>
            <person name="Zhao X."/>
            <person name="Boylan J."/>
            <person name="Ott S."/>
            <person name="Bowen H."/>
            <person name="Vavikolanu K."/>
            <person name="Mehta A."/>
            <person name="Aluvathingal J."/>
            <person name="Nadendla S."/>
            <person name="Lowell S."/>
            <person name="Myers T."/>
            <person name="Yan Y."/>
            <person name="Sichtig H."/>
        </authorList>
    </citation>
    <scope>NUCLEOTIDE SEQUENCE [LARGE SCALE GENOMIC DNA]</scope>
    <source>
        <strain evidence="1 2">FDAARGOS_990</strain>
    </source>
</reference>
<name>A0A7T4A0M9_9MICO</name>
<gene>
    <name evidence="1" type="ORF">I6H47_03740</name>
</gene>
<dbReference type="GO" id="GO:0043720">
    <property type="term" value="F:3-keto-5-aminohexanoate cleavage activity"/>
    <property type="evidence" value="ECO:0007669"/>
    <property type="project" value="InterPro"/>
</dbReference>
<evidence type="ECO:0000313" key="2">
    <source>
        <dbReference type="Proteomes" id="UP000595374"/>
    </source>
</evidence>
<dbReference type="Proteomes" id="UP000595374">
    <property type="component" value="Chromosome"/>
</dbReference>
<accession>A0A7T4A0M9</accession>